<feature type="transmembrane region" description="Helical" evidence="1">
    <location>
        <begin position="33"/>
        <end position="54"/>
    </location>
</feature>
<reference evidence="3" key="1">
    <citation type="journal article" date="2019" name="Int. J. Syst. Evol. Microbiol.">
        <title>The Global Catalogue of Microorganisms (GCM) 10K type strain sequencing project: providing services to taxonomists for standard genome sequencing and annotation.</title>
        <authorList>
            <consortium name="The Broad Institute Genomics Platform"/>
            <consortium name="The Broad Institute Genome Sequencing Center for Infectious Disease"/>
            <person name="Wu L."/>
            <person name="Ma J."/>
        </authorList>
    </citation>
    <scope>NUCLEOTIDE SEQUENCE [LARGE SCALE GENOMIC DNA]</scope>
    <source>
        <strain evidence="3">JCM 17924</strain>
    </source>
</reference>
<sequence>METSFLLAPVASPLVQLRRAVASDALKLKRTAALRLTLASGALPVLLSFLIYYFKGHLLLKPGQDPWSAYILGSWQSAAGLLLPLFVVLLTSLLLNVENKASGWKHLHAQPVGRGAVFGSKLLLLLGLNLLAQLVYVALLLTSGWALGLLRPELHFHDHSIPFQGIGTLFYHTFIATLGLLAIQYVASLLWKSFVAPVALGMGATITALVLMRWEHIDWIPYAAPLLSLGSAKKAQVTLQVAGTLSNAEWISLGWFAVVLLVGYTLLRWRQE</sequence>
<evidence type="ECO:0008006" key="4">
    <source>
        <dbReference type="Google" id="ProtNLM"/>
    </source>
</evidence>
<dbReference type="Pfam" id="PF12730">
    <property type="entry name" value="ABC2_membrane_4"/>
    <property type="match status" value="1"/>
</dbReference>
<evidence type="ECO:0000313" key="2">
    <source>
        <dbReference type="EMBL" id="GAA4377635.1"/>
    </source>
</evidence>
<organism evidence="2 3">
    <name type="scientific">Hymenobacter koreensis</name>
    <dbReference type="NCBI Taxonomy" id="1084523"/>
    <lineage>
        <taxon>Bacteria</taxon>
        <taxon>Pseudomonadati</taxon>
        <taxon>Bacteroidota</taxon>
        <taxon>Cytophagia</taxon>
        <taxon>Cytophagales</taxon>
        <taxon>Hymenobacteraceae</taxon>
        <taxon>Hymenobacter</taxon>
    </lineage>
</organism>
<accession>A0ABP8IWX7</accession>
<proteinExistence type="predicted"/>
<gene>
    <name evidence="2" type="ORF">GCM10023186_12980</name>
</gene>
<feature type="transmembrane region" description="Helical" evidence="1">
    <location>
        <begin position="194"/>
        <end position="214"/>
    </location>
</feature>
<protein>
    <recommendedName>
        <fullName evidence="4">ABC transporter permease</fullName>
    </recommendedName>
</protein>
<feature type="transmembrane region" description="Helical" evidence="1">
    <location>
        <begin position="250"/>
        <end position="267"/>
    </location>
</feature>
<name>A0ABP8IWX7_9BACT</name>
<dbReference type="RefSeq" id="WP_345222427.1">
    <property type="nucleotide sequence ID" value="NZ_BAABHA010000002.1"/>
</dbReference>
<evidence type="ECO:0000313" key="3">
    <source>
        <dbReference type="Proteomes" id="UP001500454"/>
    </source>
</evidence>
<keyword evidence="1" id="KW-0812">Transmembrane</keyword>
<comment type="caution">
    <text evidence="2">The sequence shown here is derived from an EMBL/GenBank/DDBJ whole genome shotgun (WGS) entry which is preliminary data.</text>
</comment>
<evidence type="ECO:0000256" key="1">
    <source>
        <dbReference type="SAM" id="Phobius"/>
    </source>
</evidence>
<feature type="transmembrane region" description="Helical" evidence="1">
    <location>
        <begin position="122"/>
        <end position="149"/>
    </location>
</feature>
<dbReference type="CDD" id="cd21809">
    <property type="entry name" value="ABC-2_lan_permease-like"/>
    <property type="match status" value="1"/>
</dbReference>
<dbReference type="EMBL" id="BAABHA010000002">
    <property type="protein sequence ID" value="GAA4377635.1"/>
    <property type="molecule type" value="Genomic_DNA"/>
</dbReference>
<keyword evidence="1" id="KW-1133">Transmembrane helix</keyword>
<dbReference type="Proteomes" id="UP001500454">
    <property type="component" value="Unassembled WGS sequence"/>
</dbReference>
<feature type="transmembrane region" description="Helical" evidence="1">
    <location>
        <begin position="74"/>
        <end position="95"/>
    </location>
</feature>
<keyword evidence="3" id="KW-1185">Reference proteome</keyword>
<keyword evidence="1" id="KW-0472">Membrane</keyword>
<feature type="transmembrane region" description="Helical" evidence="1">
    <location>
        <begin position="169"/>
        <end position="187"/>
    </location>
</feature>